<reference evidence="4 5" key="1">
    <citation type="submission" date="2018-03" db="EMBL/GenBank/DDBJ databases">
        <title>Bioinformatic expansion and discovery of thiopeptide antibiotics.</title>
        <authorList>
            <person name="Schwalen C.J."/>
            <person name="Hudson G.A."/>
            <person name="Mitchell D.A."/>
        </authorList>
    </citation>
    <scope>NUCLEOTIDE SEQUENCE [LARGE SCALE GENOMIC DNA]</scope>
    <source>
        <strain evidence="4 5">ATCC 21389</strain>
    </source>
</reference>
<protein>
    <recommendedName>
        <fullName evidence="3">Putative zinc-finger domain-containing protein</fullName>
    </recommendedName>
</protein>
<sequence length="46" mass="5069">MTAERGPQDPHLDVGAYALDLLDAADRAAFEEHLAECPRCRAELTE</sequence>
<dbReference type="AlphaFoldDB" id="A0A2V4MUQ9"/>
<keyword evidence="2" id="KW-0804">Transcription</keyword>
<dbReference type="InterPro" id="IPR027383">
    <property type="entry name" value="Znf_put"/>
</dbReference>
<dbReference type="Proteomes" id="UP000248039">
    <property type="component" value="Unassembled WGS sequence"/>
</dbReference>
<evidence type="ECO:0000259" key="3">
    <source>
        <dbReference type="Pfam" id="PF13490"/>
    </source>
</evidence>
<accession>A0A2V4MUQ9</accession>
<keyword evidence="1" id="KW-0805">Transcription regulation</keyword>
<dbReference type="Gene3D" id="1.10.10.1320">
    <property type="entry name" value="Anti-sigma factor, zinc-finger domain"/>
    <property type="match status" value="1"/>
</dbReference>
<dbReference type="RefSeq" id="WP_146259241.1">
    <property type="nucleotide sequence ID" value="NZ_PYBW01000133.1"/>
</dbReference>
<gene>
    <name evidence="4" type="ORF">C7C46_28665</name>
</gene>
<dbReference type="EMBL" id="PYBW01000133">
    <property type="protein sequence ID" value="PYC69031.1"/>
    <property type="molecule type" value="Genomic_DNA"/>
</dbReference>
<evidence type="ECO:0000313" key="5">
    <source>
        <dbReference type="Proteomes" id="UP000248039"/>
    </source>
</evidence>
<comment type="caution">
    <text evidence="4">The sequence shown here is derived from an EMBL/GenBank/DDBJ whole genome shotgun (WGS) entry which is preliminary data.</text>
</comment>
<evidence type="ECO:0000256" key="2">
    <source>
        <dbReference type="ARBA" id="ARBA00023163"/>
    </source>
</evidence>
<evidence type="ECO:0000256" key="1">
    <source>
        <dbReference type="ARBA" id="ARBA00023015"/>
    </source>
</evidence>
<feature type="domain" description="Putative zinc-finger" evidence="3">
    <location>
        <begin position="14"/>
        <end position="41"/>
    </location>
</feature>
<dbReference type="Pfam" id="PF13490">
    <property type="entry name" value="zf-HC2"/>
    <property type="match status" value="1"/>
</dbReference>
<organism evidence="4 5">
    <name type="scientific">Streptomyces tateyamensis</name>
    <dbReference type="NCBI Taxonomy" id="565073"/>
    <lineage>
        <taxon>Bacteria</taxon>
        <taxon>Bacillati</taxon>
        <taxon>Actinomycetota</taxon>
        <taxon>Actinomycetes</taxon>
        <taxon>Kitasatosporales</taxon>
        <taxon>Streptomycetaceae</taxon>
        <taxon>Streptomyces</taxon>
    </lineage>
</organism>
<dbReference type="InterPro" id="IPR041916">
    <property type="entry name" value="Anti_sigma_zinc_sf"/>
</dbReference>
<keyword evidence="5" id="KW-1185">Reference proteome</keyword>
<proteinExistence type="predicted"/>
<name>A0A2V4MUQ9_9ACTN</name>
<feature type="non-terminal residue" evidence="4">
    <location>
        <position position="46"/>
    </location>
</feature>
<evidence type="ECO:0000313" key="4">
    <source>
        <dbReference type="EMBL" id="PYC69031.1"/>
    </source>
</evidence>